<proteinExistence type="predicted"/>
<name>A0A563EY33_9PSEU</name>
<accession>A0A563EY33</accession>
<gene>
    <name evidence="1" type="ORF">FKR81_09010</name>
</gene>
<keyword evidence="2" id="KW-1185">Reference proteome</keyword>
<comment type="caution">
    <text evidence="1">The sequence shown here is derived from an EMBL/GenBank/DDBJ whole genome shotgun (WGS) entry which is preliminary data.</text>
</comment>
<dbReference type="EMBL" id="VOBR01000005">
    <property type="protein sequence ID" value="TWP52462.1"/>
    <property type="molecule type" value="Genomic_DNA"/>
</dbReference>
<dbReference type="AlphaFoldDB" id="A0A563EY33"/>
<reference evidence="1 2" key="1">
    <citation type="submission" date="2019-07" db="EMBL/GenBank/DDBJ databases">
        <title>Lentzea xizangensis sp. nov., isolated from Qinghai-Tibetan Plateau Soils.</title>
        <authorList>
            <person name="Huang J."/>
        </authorList>
    </citation>
    <scope>NUCLEOTIDE SEQUENCE [LARGE SCALE GENOMIC DNA]</scope>
    <source>
        <strain evidence="1 2">FXJ1.1311</strain>
    </source>
</reference>
<evidence type="ECO:0000313" key="1">
    <source>
        <dbReference type="EMBL" id="TWP52462.1"/>
    </source>
</evidence>
<dbReference type="OrthoDB" id="3537276at2"/>
<protein>
    <submittedName>
        <fullName evidence="1">Uncharacterized protein</fullName>
    </submittedName>
</protein>
<organism evidence="1 2">
    <name type="scientific">Lentzea tibetensis</name>
    <dbReference type="NCBI Taxonomy" id="2591470"/>
    <lineage>
        <taxon>Bacteria</taxon>
        <taxon>Bacillati</taxon>
        <taxon>Actinomycetota</taxon>
        <taxon>Actinomycetes</taxon>
        <taxon>Pseudonocardiales</taxon>
        <taxon>Pseudonocardiaceae</taxon>
        <taxon>Lentzea</taxon>
    </lineage>
</organism>
<dbReference type="RefSeq" id="WP_146350518.1">
    <property type="nucleotide sequence ID" value="NZ_VOBR01000005.1"/>
</dbReference>
<sequence>MTKGTIAIGAVLVVGLLGVAAVLEERPPPVDSALAGAVTPVVDAELQREGPWRIAGARWFCAERVVEIRRQNGELKVGVHTLCDAYITDGGGLRTVGGESGAKLVTMTEAPHRVVHVETPPDGAGNAEWIDENFSRAGAAEVHRRIATGSGLADQAASEARLAFGLPADTPIRH</sequence>
<dbReference type="Proteomes" id="UP000316639">
    <property type="component" value="Unassembled WGS sequence"/>
</dbReference>
<evidence type="ECO:0000313" key="2">
    <source>
        <dbReference type="Proteomes" id="UP000316639"/>
    </source>
</evidence>